<dbReference type="Gene3D" id="3.60.10.10">
    <property type="entry name" value="Endonuclease/exonuclease/phosphatase"/>
    <property type="match status" value="1"/>
</dbReference>
<dbReference type="SUPFAM" id="SSF56219">
    <property type="entry name" value="DNase I-like"/>
    <property type="match status" value="1"/>
</dbReference>
<evidence type="ECO:0000313" key="3">
    <source>
        <dbReference type="Proteomes" id="UP000019253"/>
    </source>
</evidence>
<name>W7BR66_9LIST</name>
<dbReference type="InterPro" id="IPR036691">
    <property type="entry name" value="Endo/exonu/phosph_ase_sf"/>
</dbReference>
<gene>
    <name evidence="2" type="ORF">PGRAN_12264</name>
</gene>
<dbReference type="EMBL" id="AODD01000019">
    <property type="protein sequence ID" value="EUJ22723.1"/>
    <property type="molecule type" value="Genomic_DNA"/>
</dbReference>
<feature type="transmembrane region" description="Helical" evidence="1">
    <location>
        <begin position="34"/>
        <end position="58"/>
    </location>
</feature>
<dbReference type="Proteomes" id="UP000019253">
    <property type="component" value="Unassembled WGS sequence"/>
</dbReference>
<accession>W7BR66</accession>
<dbReference type="STRING" id="1265819.PGRAN_12264"/>
<organism evidence="2 3">
    <name type="scientific">Listeria grandensis FSL F6-0971</name>
    <dbReference type="NCBI Taxonomy" id="1265819"/>
    <lineage>
        <taxon>Bacteria</taxon>
        <taxon>Bacillati</taxon>
        <taxon>Bacillota</taxon>
        <taxon>Bacilli</taxon>
        <taxon>Bacillales</taxon>
        <taxon>Listeriaceae</taxon>
        <taxon>Listeria</taxon>
    </lineage>
</organism>
<keyword evidence="1" id="KW-1133">Transmembrane helix</keyword>
<reference evidence="2 3" key="1">
    <citation type="journal article" date="2014" name="Int. J. Syst. Evol. Microbiol.">
        <title>Listeria floridensis sp. nov., Listeria aquatica sp. nov., Listeria cornellensis sp. nov., Listeria riparia sp. nov. and Listeria grandensis sp. nov., from agricultural and natural environments.</title>
        <authorList>
            <person name="den Bakker H.C."/>
            <person name="Warchocki S."/>
            <person name="Wright E.M."/>
            <person name="Allred A.F."/>
            <person name="Ahlstrom C."/>
            <person name="Manuel C.S."/>
            <person name="Stasiewicz M.J."/>
            <person name="Burrell A."/>
            <person name="Roof S."/>
            <person name="Strawn L."/>
            <person name="Fortes E.D."/>
            <person name="Nightingale K.K."/>
            <person name="Kephart D."/>
            <person name="Wiedmann M."/>
        </authorList>
    </citation>
    <scope>NUCLEOTIDE SEQUENCE [LARGE SCALE GENOMIC DNA]</scope>
    <source>
        <strain evidence="3">FSL F6-971</strain>
    </source>
</reference>
<proteinExistence type="predicted"/>
<keyword evidence="1" id="KW-0812">Transmembrane</keyword>
<comment type="caution">
    <text evidence="2">The sequence shown here is derived from an EMBL/GenBank/DDBJ whole genome shotgun (WGS) entry which is preliminary data.</text>
</comment>
<sequence>MNARARNTGWRIDYFIVSNRIATHIESASIHAEIQALIIALLNSQLLFKAIVFIFDVFS</sequence>
<protein>
    <submittedName>
        <fullName evidence="2">Exodeoxyribonuclease III</fullName>
    </submittedName>
</protein>
<keyword evidence="1" id="KW-0472">Membrane</keyword>
<evidence type="ECO:0000256" key="1">
    <source>
        <dbReference type="SAM" id="Phobius"/>
    </source>
</evidence>
<dbReference type="AlphaFoldDB" id="W7BR66"/>
<keyword evidence="3" id="KW-1185">Reference proteome</keyword>
<evidence type="ECO:0000313" key="2">
    <source>
        <dbReference type="EMBL" id="EUJ22723.1"/>
    </source>
</evidence>